<organism evidence="2">
    <name type="scientific">marine sediment metagenome</name>
    <dbReference type="NCBI Taxonomy" id="412755"/>
    <lineage>
        <taxon>unclassified sequences</taxon>
        <taxon>metagenomes</taxon>
        <taxon>ecological metagenomes</taxon>
    </lineage>
</organism>
<dbReference type="AlphaFoldDB" id="A0A0F8ZGP2"/>
<name>A0A0F8ZGP2_9ZZZZ</name>
<evidence type="ECO:0000313" key="2">
    <source>
        <dbReference type="EMBL" id="KKK92982.1"/>
    </source>
</evidence>
<sequence>MKRYINLTIKLLISLSLFATFVAFTEKPTAEKSKAQNQEIVARDRHGRGRGHSRSRHGRHGGGFQFRIDIGAPRDRYYYDRSYSEYVRVNCEVYDTKYAKVKEIQLGGRAIYLNGAGDGRRYYFTLRPGYHTIKWRVENDDYFGAKYRNYSRNFRVYRDREQVYITIKGSSISIR</sequence>
<reference evidence="2" key="1">
    <citation type="journal article" date="2015" name="Nature">
        <title>Complex archaea that bridge the gap between prokaryotes and eukaryotes.</title>
        <authorList>
            <person name="Spang A."/>
            <person name="Saw J.H."/>
            <person name="Jorgensen S.L."/>
            <person name="Zaremba-Niedzwiedzka K."/>
            <person name="Martijn J."/>
            <person name="Lind A.E."/>
            <person name="van Eijk R."/>
            <person name="Schleper C."/>
            <person name="Guy L."/>
            <person name="Ettema T.J."/>
        </authorList>
    </citation>
    <scope>NUCLEOTIDE SEQUENCE</scope>
</reference>
<feature type="compositionally biased region" description="Basic residues" evidence="1">
    <location>
        <begin position="45"/>
        <end position="60"/>
    </location>
</feature>
<protein>
    <submittedName>
        <fullName evidence="2">Uncharacterized protein</fullName>
    </submittedName>
</protein>
<comment type="caution">
    <text evidence="2">The sequence shown here is derived from an EMBL/GenBank/DDBJ whole genome shotgun (WGS) entry which is preliminary data.</text>
</comment>
<accession>A0A0F8ZGP2</accession>
<proteinExistence type="predicted"/>
<evidence type="ECO:0000256" key="1">
    <source>
        <dbReference type="SAM" id="MobiDB-lite"/>
    </source>
</evidence>
<feature type="region of interest" description="Disordered" evidence="1">
    <location>
        <begin position="33"/>
        <end position="62"/>
    </location>
</feature>
<gene>
    <name evidence="2" type="ORF">LCGC14_2697430</name>
</gene>
<dbReference type="EMBL" id="LAZR01047968">
    <property type="protein sequence ID" value="KKK92982.1"/>
    <property type="molecule type" value="Genomic_DNA"/>
</dbReference>